<feature type="compositionally biased region" description="Low complexity" evidence="5">
    <location>
        <begin position="964"/>
        <end position="973"/>
    </location>
</feature>
<dbReference type="InterPro" id="IPR013083">
    <property type="entry name" value="Znf_RING/FYVE/PHD"/>
</dbReference>
<feature type="region of interest" description="Disordered" evidence="5">
    <location>
        <begin position="1264"/>
        <end position="1310"/>
    </location>
</feature>
<protein>
    <submittedName>
        <fullName evidence="7">E3 ubiquitin-protein ligase Arkadia</fullName>
    </submittedName>
</protein>
<feature type="domain" description="RING-type" evidence="6">
    <location>
        <begin position="2220"/>
        <end position="2261"/>
    </location>
</feature>
<feature type="region of interest" description="Disordered" evidence="5">
    <location>
        <begin position="1641"/>
        <end position="1674"/>
    </location>
</feature>
<evidence type="ECO:0000256" key="2">
    <source>
        <dbReference type="ARBA" id="ARBA00022771"/>
    </source>
</evidence>
<dbReference type="InterPro" id="IPR053238">
    <property type="entry name" value="RING-H2_zinc_finger"/>
</dbReference>
<feature type="compositionally biased region" description="Low complexity" evidence="5">
    <location>
        <begin position="1889"/>
        <end position="1910"/>
    </location>
</feature>
<accession>A0AAV4FE96</accession>
<feature type="compositionally biased region" description="Low complexity" evidence="5">
    <location>
        <begin position="2039"/>
        <end position="2048"/>
    </location>
</feature>
<comment type="caution">
    <text evidence="7">The sequence shown here is derived from an EMBL/GenBank/DDBJ whole genome shotgun (WGS) entry which is preliminary data.</text>
</comment>
<feature type="compositionally biased region" description="Polar residues" evidence="5">
    <location>
        <begin position="384"/>
        <end position="397"/>
    </location>
</feature>
<feature type="compositionally biased region" description="Low complexity" evidence="5">
    <location>
        <begin position="456"/>
        <end position="484"/>
    </location>
</feature>
<feature type="region of interest" description="Disordered" evidence="5">
    <location>
        <begin position="1131"/>
        <end position="1166"/>
    </location>
</feature>
<feature type="compositionally biased region" description="Basic and acidic residues" evidence="5">
    <location>
        <begin position="979"/>
        <end position="988"/>
    </location>
</feature>
<dbReference type="SMART" id="SM00184">
    <property type="entry name" value="RING"/>
    <property type="match status" value="1"/>
</dbReference>
<feature type="region of interest" description="Disordered" evidence="5">
    <location>
        <begin position="1600"/>
        <end position="1622"/>
    </location>
</feature>
<feature type="compositionally biased region" description="Basic residues" evidence="5">
    <location>
        <begin position="319"/>
        <end position="328"/>
    </location>
</feature>
<feature type="compositionally biased region" description="Polar residues" evidence="5">
    <location>
        <begin position="1196"/>
        <end position="1216"/>
    </location>
</feature>
<feature type="region of interest" description="Disordered" evidence="5">
    <location>
        <begin position="150"/>
        <end position="193"/>
    </location>
</feature>
<reference evidence="7 8" key="1">
    <citation type="journal article" date="2021" name="Elife">
        <title>Chloroplast acquisition without the gene transfer in kleptoplastic sea slugs, Plakobranchus ocellatus.</title>
        <authorList>
            <person name="Maeda T."/>
            <person name="Takahashi S."/>
            <person name="Yoshida T."/>
            <person name="Shimamura S."/>
            <person name="Takaki Y."/>
            <person name="Nagai Y."/>
            <person name="Toyoda A."/>
            <person name="Suzuki Y."/>
            <person name="Arimoto A."/>
            <person name="Ishii H."/>
            <person name="Satoh N."/>
            <person name="Nishiyama T."/>
            <person name="Hasebe M."/>
            <person name="Maruyama T."/>
            <person name="Minagawa J."/>
            <person name="Obokata J."/>
            <person name="Shigenobu S."/>
        </authorList>
    </citation>
    <scope>NUCLEOTIDE SEQUENCE [LARGE SCALE GENOMIC DNA]</scope>
</reference>
<feature type="region of interest" description="Disordered" evidence="5">
    <location>
        <begin position="2023"/>
        <end position="2105"/>
    </location>
</feature>
<feature type="compositionally biased region" description="Polar residues" evidence="5">
    <location>
        <begin position="1479"/>
        <end position="1490"/>
    </location>
</feature>
<dbReference type="CDD" id="cd16474">
    <property type="entry name" value="RING-H2_RNF111-like"/>
    <property type="match status" value="1"/>
</dbReference>
<dbReference type="InterPro" id="IPR011016">
    <property type="entry name" value="Znf_RING-CH"/>
</dbReference>
<dbReference type="PANTHER" id="PTHR14155:SF627">
    <property type="entry name" value="OS06G0192800 PROTEIN"/>
    <property type="match status" value="1"/>
</dbReference>
<keyword evidence="8" id="KW-1185">Reference proteome</keyword>
<feature type="compositionally biased region" description="Polar residues" evidence="5">
    <location>
        <begin position="1264"/>
        <end position="1276"/>
    </location>
</feature>
<keyword evidence="3" id="KW-0862">Zinc</keyword>
<feature type="region of interest" description="Disordered" evidence="5">
    <location>
        <begin position="731"/>
        <end position="757"/>
    </location>
</feature>
<evidence type="ECO:0000313" key="8">
    <source>
        <dbReference type="Proteomes" id="UP000762676"/>
    </source>
</evidence>
<feature type="region of interest" description="Disordered" evidence="5">
    <location>
        <begin position="546"/>
        <end position="633"/>
    </location>
</feature>
<dbReference type="Proteomes" id="UP000762676">
    <property type="component" value="Unassembled WGS sequence"/>
</dbReference>
<feature type="region of interest" description="Disordered" evidence="5">
    <location>
        <begin position="1468"/>
        <end position="1505"/>
    </location>
</feature>
<dbReference type="GO" id="GO:0008270">
    <property type="term" value="F:zinc ion binding"/>
    <property type="evidence" value="ECO:0007669"/>
    <property type="project" value="UniProtKB-KW"/>
</dbReference>
<feature type="compositionally biased region" description="Low complexity" evidence="5">
    <location>
        <begin position="1025"/>
        <end position="1043"/>
    </location>
</feature>
<evidence type="ECO:0000256" key="4">
    <source>
        <dbReference type="PROSITE-ProRule" id="PRU00175"/>
    </source>
</evidence>
<feature type="region of interest" description="Disordered" evidence="5">
    <location>
        <begin position="915"/>
        <end position="1061"/>
    </location>
</feature>
<feature type="compositionally biased region" description="Polar residues" evidence="5">
    <location>
        <begin position="551"/>
        <end position="568"/>
    </location>
</feature>
<proteinExistence type="predicted"/>
<feature type="compositionally biased region" description="Polar residues" evidence="5">
    <location>
        <begin position="1604"/>
        <end position="1617"/>
    </location>
</feature>
<feature type="region of interest" description="Disordered" evidence="5">
    <location>
        <begin position="1548"/>
        <end position="1586"/>
    </location>
</feature>
<sequence>MEQEARGEDELPSPLNNVPMLWLSSPAVDPNSYSQVTPVIDDPAVVDNEGEPSTAVVSLDPIDSLAVSPPTATDDLNFMIVAEAAAEQATSALYQDLDSAWPPVVAASATQMETDDNDVMDAARTEEGGVQEATPQVLDSNMHSIMNHLTGLMDDGPQPEPPASDRRSSFAPCPCCQEPSGTATHTDESTAEGTGRRERCCASCCVPGQSSLYSVSGQPGDGGRILSGPDGFGEGRGGGPGARHARLMHLLHQNCDHGSHHNGHSDDNWDPRNPYGLFNLPRCFVNSRLYQHHTRGRHHTHRQPHHHLHTPRHTRHLPHHFHHHHHRQDRNSSGRCESEDRTHPSLPAALENRCSCRELSCNSCTTPVDEESNLAVPAIAETGAVTSDQPEINETTNSSSASDSFSTSLSSLSSSSSHQTRYSDNNHSTTTIPETDSQTQPPVFSLSQPNVDLPDRSPSFNPSSSSTPASSAVLNTCRTPGTRGGRCSCGSSNPGLPHGYRSLCQAVQSGSLCTQHRPLRASSGCVARGGLRRLVTCRPNHCACSERQHGRSGTPNGNSANGPGQSQTSHREEVQSFLFPDNDREGAASRESEGDHGDRGDLSSLAAPQSPLVGSSTPERVPSNPGDEFLQQSGDGHVIRQGFHHQHLQHPQFSCRVRYPSNRNNEAPTGNRNNGCERHRAGGRVGVDELLSSYQQRHRNSGYPDRSPFPCFWNIPNPRSNHYGVQRYRDEAAGNQEEEEEEVPVQGTALSSGNSRNAAMDRSYNTEAIGEAIYDDVSSNPVPQSSASNNVVPLTFMDIEHSVSDRAQLTQETDNNQIIGQEADNSDIVDGMAPAEPEEEEPEVSNFLTLGNHREERPTNVAESGQQADTGRRSLREGVSVLLRGRNSNVPFHRRPQSTLEELEESVETVFGEGPLAFSLPVPQSSGPRRGGKTSGRSQANRSCEQRQTFLHLESPAEQRTETSSSSCPAFSSPQVKTRRVEYGDHVEGGSSSANPPGTSEERQLRQGLFTTPAAAAGSGGTDFSPSSSSMTVSSLSSLSSSPSPSPNARRHLHDLSRPVASNQRRRILSFLDPQDTDFQVAESDVEAMDSAGPESTNVDAPQTLSFALSNFMGNGGAVDMTCRVSSTSSNATAAPVTSSPVSHTNNADPVSISSSENFPETDSSMNINNDIVLEDMETNPPMASGEISSHHHDQPTPSSNSNSVAYSIQNGNNDRNSARRTSREFAPGLWVDWLQDIDQFRPLEMNALDMQMNSMDRVMDTLQQQQGADEATTTARDLETSVDVNEPGTSNGQSGTAGNGAAAPVNGSDDSDVEVLMVEPRSAQATVIVDLTESDEEGQAVDNESSSSHSREEQQGRQPERETGGNRKATCRRTSSPEIIGLDPPATDSSSSQRQRPPSFRPTSFLQNRSPRIPVSSLSSRAMSSSAASRGIVDLRCNEGSDAERSTFSGDTHQFAGTIHRGFRDLHQEPNSAMGDHSATTVSVSNASGNDGGDSTGLAGSPQTFQGPYAHIREEAFRRVEAYLQDQLGRISADTPEHFICRCPDQPGSGRPCPSQDGQRTCQNSSHRTTQRADTSQPAGTDNQSGQCRASCSSCSTHTSNSVPTSTSGPAANATSGGDRDSSQQCSSCQSACIFGHHQAGLGGSQTDHNEHHQGANRPRQQPSQQRHMRRQPSRDNVWRLYHHYHHHHHPGGRGLLTMPQPGTVGTTVPAATVVPPTPAAAGAAVMASGVTAAVRDSGVRLSDLLYPAALPSSPGRVPSQSGSMSSDTSEGRNQRPPPPRQPSTPHHIHHHHNTLVPPPVPPHPPPPHSASVQVLSPAGPAQSIVHPALIPPERYFHSVSVPVISREMGHSRGMSPITGVRPRVNLHQGHHHHQHQQCPSTPSLHPSQSQQQQQQQQQTAVTSAPAQAHIHHHHYHPASLNQWHRGLPSNVHASGSRTAQPCSSVEPCQHAPLCAGACTRGARCHSQPMRYAHIGSMRGASAFGGPEGPPGPPVTIPVAHHNPIAPRIGLYVMNRGVLRPATSTSSSLPLRPGPHHIMPGMIGRRGMPPPPSFPHTHHHPQQQPDGGNSSIAGSSSSSSGDAAASFPPHPHHAGPGGFISPGPGYVIPPHHPLHGDIAHSDHLRMYGLDVMPYPNMPVHMPFHQPSQNIRWRVMGDPNAPGEQIPMFPNMPCNVRGASQDTIERTTLPHKYTKVEPAASSGEEEGACGVDSNNHQEKCTICLSEFESGEDVRRLPCMHLFHSDCVDKWLKTNKKCPICRVDIEAGAKGNVY</sequence>
<dbReference type="Gene3D" id="3.30.40.10">
    <property type="entry name" value="Zinc/RING finger domain, C3HC4 (zinc finger)"/>
    <property type="match status" value="1"/>
</dbReference>
<gene>
    <name evidence="7" type="ORF">ElyMa_003791900</name>
</gene>
<feature type="region of interest" description="Disordered" evidence="5">
    <location>
        <begin position="1178"/>
        <end position="1221"/>
    </location>
</feature>
<evidence type="ECO:0000256" key="1">
    <source>
        <dbReference type="ARBA" id="ARBA00022723"/>
    </source>
</evidence>
<dbReference type="SUPFAM" id="SSF57850">
    <property type="entry name" value="RING/U-box"/>
    <property type="match status" value="1"/>
</dbReference>
<feature type="compositionally biased region" description="Low complexity" evidence="5">
    <location>
        <begin position="1417"/>
        <end position="1430"/>
    </location>
</feature>
<dbReference type="Pfam" id="PF13639">
    <property type="entry name" value="zf-RING_2"/>
    <property type="match status" value="1"/>
</dbReference>
<feature type="region of interest" description="Disordered" evidence="5">
    <location>
        <begin position="294"/>
        <end position="313"/>
    </location>
</feature>
<dbReference type="PROSITE" id="PS50089">
    <property type="entry name" value="ZF_RING_2"/>
    <property type="match status" value="1"/>
</dbReference>
<feature type="compositionally biased region" description="Polar residues" evidence="5">
    <location>
        <begin position="1933"/>
        <end position="1945"/>
    </location>
</feature>
<dbReference type="InterPro" id="IPR001841">
    <property type="entry name" value="Znf_RING"/>
</dbReference>
<evidence type="ECO:0000313" key="7">
    <source>
        <dbReference type="EMBL" id="GFR70700.1"/>
    </source>
</evidence>
<feature type="region of interest" description="Disordered" evidence="5">
    <location>
        <begin position="852"/>
        <end position="874"/>
    </location>
</feature>
<evidence type="ECO:0000259" key="6">
    <source>
        <dbReference type="PROSITE" id="PS50089"/>
    </source>
</evidence>
<feature type="compositionally biased region" description="Polar residues" evidence="5">
    <location>
        <begin position="935"/>
        <end position="949"/>
    </location>
</feature>
<feature type="compositionally biased region" description="Polar residues" evidence="5">
    <location>
        <begin position="418"/>
        <end position="450"/>
    </location>
</feature>
<feature type="compositionally biased region" description="Polar residues" evidence="5">
    <location>
        <begin position="748"/>
        <end position="757"/>
    </location>
</feature>
<feature type="region of interest" description="Disordered" evidence="5">
    <location>
        <begin position="319"/>
        <end position="343"/>
    </location>
</feature>
<feature type="region of interest" description="Disordered" evidence="5">
    <location>
        <begin position="1751"/>
        <end position="1816"/>
    </location>
</feature>
<feature type="compositionally biased region" description="Polar residues" evidence="5">
    <location>
        <begin position="1557"/>
        <end position="1586"/>
    </location>
</feature>
<feature type="region of interest" description="Disordered" evidence="5">
    <location>
        <begin position="382"/>
        <end position="484"/>
    </location>
</feature>
<organism evidence="7 8">
    <name type="scientific">Elysia marginata</name>
    <dbReference type="NCBI Taxonomy" id="1093978"/>
    <lineage>
        <taxon>Eukaryota</taxon>
        <taxon>Metazoa</taxon>
        <taxon>Spiralia</taxon>
        <taxon>Lophotrochozoa</taxon>
        <taxon>Mollusca</taxon>
        <taxon>Gastropoda</taxon>
        <taxon>Heterobranchia</taxon>
        <taxon>Euthyneura</taxon>
        <taxon>Panpulmonata</taxon>
        <taxon>Sacoglossa</taxon>
        <taxon>Placobranchoidea</taxon>
        <taxon>Plakobranchidae</taxon>
        <taxon>Elysia</taxon>
    </lineage>
</organism>
<feature type="compositionally biased region" description="Basic and acidic residues" evidence="5">
    <location>
        <begin position="329"/>
        <end position="343"/>
    </location>
</feature>
<feature type="compositionally biased region" description="Low complexity" evidence="5">
    <location>
        <begin position="398"/>
        <end position="417"/>
    </location>
</feature>
<dbReference type="PANTHER" id="PTHR14155">
    <property type="entry name" value="RING FINGER DOMAIN-CONTAINING"/>
    <property type="match status" value="1"/>
</dbReference>
<feature type="region of interest" description="Disordered" evidence="5">
    <location>
        <begin position="1869"/>
        <end position="1948"/>
    </location>
</feature>
<keyword evidence="1" id="KW-0479">Metal-binding</keyword>
<feature type="compositionally biased region" description="Polar residues" evidence="5">
    <location>
        <begin position="1288"/>
        <end position="1297"/>
    </location>
</feature>
<name>A0AAV4FE96_9GAST</name>
<feature type="compositionally biased region" description="Low complexity" evidence="5">
    <location>
        <begin position="2063"/>
        <end position="2088"/>
    </location>
</feature>
<dbReference type="EMBL" id="BMAT01007760">
    <property type="protein sequence ID" value="GFR70700.1"/>
    <property type="molecule type" value="Genomic_DNA"/>
</dbReference>
<feature type="compositionally biased region" description="Basic and acidic residues" evidence="5">
    <location>
        <begin position="1350"/>
        <end position="1366"/>
    </location>
</feature>
<feature type="compositionally biased region" description="Pro residues" evidence="5">
    <location>
        <begin position="1798"/>
        <end position="1810"/>
    </location>
</feature>
<feature type="region of interest" description="Disordered" evidence="5">
    <location>
        <begin position="1334"/>
        <end position="1430"/>
    </location>
</feature>
<evidence type="ECO:0000256" key="3">
    <source>
        <dbReference type="ARBA" id="ARBA00022833"/>
    </source>
</evidence>
<feature type="compositionally biased region" description="Polar residues" evidence="5">
    <location>
        <begin position="1760"/>
        <end position="1770"/>
    </location>
</feature>
<keyword evidence="2 4" id="KW-0863">Zinc-finger</keyword>
<feature type="region of interest" description="Disordered" evidence="5">
    <location>
        <begin position="2195"/>
        <end position="2214"/>
    </location>
</feature>
<feature type="compositionally biased region" description="Basic and acidic residues" evidence="5">
    <location>
        <begin position="581"/>
        <end position="601"/>
    </location>
</feature>
<feature type="compositionally biased region" description="Low complexity" evidence="5">
    <location>
        <begin position="1390"/>
        <end position="1406"/>
    </location>
</feature>
<evidence type="ECO:0000256" key="5">
    <source>
        <dbReference type="SAM" id="MobiDB-lite"/>
    </source>
</evidence>
<dbReference type="SMART" id="SM00744">
    <property type="entry name" value="RINGv"/>
    <property type="match status" value="1"/>
</dbReference>